<keyword evidence="1" id="KW-1133">Transmembrane helix</keyword>
<keyword evidence="1" id="KW-0812">Transmembrane</keyword>
<dbReference type="AlphaFoldDB" id="A0A846MWL3"/>
<organism evidence="3 4">
    <name type="scientific">Rhizomicrobium palustre</name>
    <dbReference type="NCBI Taxonomy" id="189966"/>
    <lineage>
        <taxon>Bacteria</taxon>
        <taxon>Pseudomonadati</taxon>
        <taxon>Pseudomonadota</taxon>
        <taxon>Alphaproteobacteria</taxon>
        <taxon>Micropepsales</taxon>
        <taxon>Micropepsaceae</taxon>
        <taxon>Rhizomicrobium</taxon>
    </lineage>
</organism>
<keyword evidence="1" id="KW-0472">Membrane</keyword>
<evidence type="ECO:0000259" key="2">
    <source>
        <dbReference type="Pfam" id="PF25487"/>
    </source>
</evidence>
<sequence length="138" mass="15130">MDAGSAQYVSHLVMNDHTWYRLITTADYVRAGLWCLSNLVIGISYLMLPVEIWHWRTALPFRSTAVIGALFVAFIAFCGISHLSMVVIMQTAPWWAVLLIYVPTAAVSLGTALLVRRERGLILAALQGVGAALAQGKE</sequence>
<evidence type="ECO:0000313" key="4">
    <source>
        <dbReference type="Proteomes" id="UP000570514"/>
    </source>
</evidence>
<feature type="domain" description="Ethylene receptor 1-like N-terminal" evidence="2">
    <location>
        <begin position="36"/>
        <end position="115"/>
    </location>
</feature>
<accession>A0A846MWL3</accession>
<gene>
    <name evidence="3" type="ORF">FHS83_001051</name>
</gene>
<comment type="caution">
    <text evidence="3">The sequence shown here is derived from an EMBL/GenBank/DDBJ whole genome shotgun (WGS) entry which is preliminary data.</text>
</comment>
<keyword evidence="4" id="KW-1185">Reference proteome</keyword>
<dbReference type="InterPro" id="IPR058544">
    <property type="entry name" value="ETR1_N"/>
</dbReference>
<feature type="transmembrane region" description="Helical" evidence="1">
    <location>
        <begin position="65"/>
        <end position="88"/>
    </location>
</feature>
<reference evidence="3 4" key="1">
    <citation type="submission" date="2020-03" db="EMBL/GenBank/DDBJ databases">
        <title>Genomic Encyclopedia of Type Strains, Phase IV (KMG-IV): sequencing the most valuable type-strain genomes for metagenomic binning, comparative biology and taxonomic classification.</title>
        <authorList>
            <person name="Goeker M."/>
        </authorList>
    </citation>
    <scope>NUCLEOTIDE SEQUENCE [LARGE SCALE GENOMIC DNA]</scope>
    <source>
        <strain evidence="3 4">DSM 19867</strain>
    </source>
</reference>
<proteinExistence type="predicted"/>
<dbReference type="RefSeq" id="WP_167081595.1">
    <property type="nucleotide sequence ID" value="NZ_BAAADC010000001.1"/>
</dbReference>
<dbReference type="Pfam" id="PF25487">
    <property type="entry name" value="ETR1_N"/>
    <property type="match status" value="1"/>
</dbReference>
<dbReference type="Proteomes" id="UP000570514">
    <property type="component" value="Unassembled WGS sequence"/>
</dbReference>
<dbReference type="EMBL" id="JAASRM010000001">
    <property type="protein sequence ID" value="NIK87733.1"/>
    <property type="molecule type" value="Genomic_DNA"/>
</dbReference>
<feature type="transmembrane region" description="Helical" evidence="1">
    <location>
        <begin position="94"/>
        <end position="115"/>
    </location>
</feature>
<evidence type="ECO:0000313" key="3">
    <source>
        <dbReference type="EMBL" id="NIK87733.1"/>
    </source>
</evidence>
<evidence type="ECO:0000256" key="1">
    <source>
        <dbReference type="SAM" id="Phobius"/>
    </source>
</evidence>
<feature type="transmembrane region" description="Helical" evidence="1">
    <location>
        <begin position="31"/>
        <end position="53"/>
    </location>
</feature>
<name>A0A846MWL3_9PROT</name>
<protein>
    <recommendedName>
        <fullName evidence="2">Ethylene receptor 1-like N-terminal domain-containing protein</fullName>
    </recommendedName>
</protein>